<sequence>MMEIKETRIYRIPSQNNIDPIDLFVTWYGEHRSQVVIRCWDKAWTAYWGGHWVEEVERFLLMDNIEYLVTSLTRTRAHQERNWLKNIIKSIQQYLKAQGF</sequence>
<dbReference type="Proteomes" id="UP000439424">
    <property type="component" value="Unassembled WGS sequence"/>
</dbReference>
<comment type="caution">
    <text evidence="1">The sequence shown here is derived from an EMBL/GenBank/DDBJ whole genome shotgun (WGS) entry which is preliminary data.</text>
</comment>
<feature type="non-terminal residue" evidence="1">
    <location>
        <position position="100"/>
    </location>
</feature>
<protein>
    <submittedName>
        <fullName evidence="1">Uncharacterized protein</fullName>
    </submittedName>
</protein>
<reference evidence="1 2" key="1">
    <citation type="submission" date="2019-11" db="EMBL/GenBank/DDBJ databases">
        <title>Multidrug-resistant Acinetobacter baumannii moving toward extensively drug-resistant over fifteen years in South of Brazil.</title>
        <authorList>
            <person name="Fedrigo N.H."/>
            <person name="Cerdeira L."/>
            <person name="Fuga B."/>
            <person name="Marini P.V.B."/>
            <person name="Shinohara D.R."/>
            <person name="Carrara-Marroni F.E."/>
            <person name="Lincopan N."/>
            <person name="Tognim M.C.B."/>
        </authorList>
    </citation>
    <scope>NUCLEOTIDE SEQUENCE [LARGE SCALE GENOMIC DNA]</scope>
    <source>
        <strain evidence="1 2">Ac576</strain>
    </source>
</reference>
<accession>A0A6I4HV99</accession>
<dbReference type="EMBL" id="WPIP01000284">
    <property type="protein sequence ID" value="MVM93749.1"/>
    <property type="molecule type" value="Genomic_DNA"/>
</dbReference>
<evidence type="ECO:0000313" key="1">
    <source>
        <dbReference type="EMBL" id="MVM93749.1"/>
    </source>
</evidence>
<name>A0A6I4HV99_ACIBA</name>
<gene>
    <name evidence="1" type="ORF">GNY86_19640</name>
</gene>
<evidence type="ECO:0000313" key="2">
    <source>
        <dbReference type="Proteomes" id="UP000439424"/>
    </source>
</evidence>
<dbReference type="RefSeq" id="WP_157010846.1">
    <property type="nucleotide sequence ID" value="NZ_WPIP01000284.1"/>
</dbReference>
<dbReference type="InterPro" id="IPR058701">
    <property type="entry name" value="PhiTE_072-like"/>
</dbReference>
<proteinExistence type="predicted"/>
<dbReference type="AlphaFoldDB" id="A0A6I4HV99"/>
<organism evidence="1 2">
    <name type="scientific">Acinetobacter baumannii</name>
    <dbReference type="NCBI Taxonomy" id="470"/>
    <lineage>
        <taxon>Bacteria</taxon>
        <taxon>Pseudomonadati</taxon>
        <taxon>Pseudomonadota</taxon>
        <taxon>Gammaproteobacteria</taxon>
        <taxon>Moraxellales</taxon>
        <taxon>Moraxellaceae</taxon>
        <taxon>Acinetobacter</taxon>
        <taxon>Acinetobacter calcoaceticus/baumannii complex</taxon>
    </lineage>
</organism>
<dbReference type="Pfam" id="PF26211">
    <property type="entry name" value="Phage_phiTE_072"/>
    <property type="match status" value="1"/>
</dbReference>